<keyword evidence="2" id="KW-1185">Reference proteome</keyword>
<protein>
    <recommendedName>
        <fullName evidence="3">DUF1934 domain-containing protein</fullName>
    </recommendedName>
</protein>
<accession>E5BGV6</accession>
<reference evidence="1 2" key="1">
    <citation type="submission" date="2009-02" db="EMBL/GenBank/DDBJ databases">
        <title>The Genome Sequence of Fusobacterium sp. 3_1_5R.</title>
        <authorList>
            <consortium name="The Broad Institute Genome Sequencing Platform"/>
            <person name="Ward D."/>
            <person name="Young S.K."/>
            <person name="Kodira C.D."/>
            <person name="Zeng Q."/>
            <person name="Koehrsen M."/>
            <person name="Alvarado L."/>
            <person name="Berlin A."/>
            <person name="Borenstein D."/>
            <person name="Chen Z."/>
            <person name="Engels R."/>
            <person name="Freedman E."/>
            <person name="Gellesch M."/>
            <person name="Goldberg J."/>
            <person name="Griggs A."/>
            <person name="Gujja S."/>
            <person name="Heiman D."/>
            <person name="Hepburn T."/>
            <person name="Howarth C."/>
            <person name="Jen D."/>
            <person name="Larson L."/>
            <person name="Lewis B."/>
            <person name="Mehta T."/>
            <person name="Park D."/>
            <person name="Pearson M."/>
            <person name="Roberts A."/>
            <person name="Saif S."/>
            <person name="Shea T."/>
            <person name="Shenoy N."/>
            <person name="Sisk P."/>
            <person name="Stolte C."/>
            <person name="Sykes S."/>
            <person name="Walk T."/>
            <person name="White J."/>
            <person name="Yandava C."/>
            <person name="Allen-Vercoe E."/>
            <person name="Strauss J."/>
            <person name="Ambrose C."/>
            <person name="Lander E."/>
            <person name="Nusbaum C."/>
            <person name="Galagan J."/>
            <person name="Birren B."/>
        </authorList>
    </citation>
    <scope>NUCLEOTIDE SEQUENCE [LARGE SCALE GENOMIC DNA]</scope>
    <source>
        <strain evidence="1 2">3_1_5R</strain>
    </source>
</reference>
<dbReference type="Proteomes" id="UP000002975">
    <property type="component" value="Unassembled WGS sequence"/>
</dbReference>
<proteinExistence type="predicted"/>
<organism evidence="1 2">
    <name type="scientific">Fusobacterium gonidiaformans 3-1-5R</name>
    <dbReference type="NCBI Taxonomy" id="469605"/>
    <lineage>
        <taxon>Bacteria</taxon>
        <taxon>Fusobacteriati</taxon>
        <taxon>Fusobacteriota</taxon>
        <taxon>Fusobacteriia</taxon>
        <taxon>Fusobacteriales</taxon>
        <taxon>Fusobacteriaceae</taxon>
        <taxon>Fusobacterium</taxon>
    </lineage>
</organism>
<name>E5BGV6_9FUSO</name>
<dbReference type="OrthoDB" id="9878129at2"/>
<evidence type="ECO:0008006" key="3">
    <source>
        <dbReference type="Google" id="ProtNLM"/>
    </source>
</evidence>
<dbReference type="HOGENOM" id="CLU_1978278_0_0_0"/>
<dbReference type="AlphaFoldDB" id="E5BGV6"/>
<gene>
    <name evidence="1" type="ORF">FSBG_01226</name>
</gene>
<sequence length="129" mass="15575">MMIPEKWMIKSQDTYGKNLEVVNLKEFQQNGVYSYYYDSRLGECELVFFEKENRISLLRKGKNELHLNLQVGRTFEMKYQAEGYQDTFFVRALSCKREEGIFEFSYDILEENGERINQIVIQMKRRKSR</sequence>
<evidence type="ECO:0000313" key="1">
    <source>
        <dbReference type="EMBL" id="EFS21729.1"/>
    </source>
</evidence>
<dbReference type="BioCyc" id="FSP469605-HMP:GTSP-1238-MONOMER"/>
<dbReference type="EMBL" id="GG657972">
    <property type="protein sequence ID" value="EFS21729.1"/>
    <property type="molecule type" value="Genomic_DNA"/>
</dbReference>
<evidence type="ECO:0000313" key="2">
    <source>
        <dbReference type="Proteomes" id="UP000002975"/>
    </source>
</evidence>